<proteinExistence type="inferred from homology"/>
<evidence type="ECO:0000256" key="1">
    <source>
        <dbReference type="ARBA" id="ARBA00004922"/>
    </source>
</evidence>
<dbReference type="EMBL" id="NGMS01000004">
    <property type="protein sequence ID" value="OTP24832.1"/>
    <property type="molecule type" value="Genomic_DNA"/>
</dbReference>
<reference evidence="8 9" key="1">
    <citation type="submission" date="2017-05" db="EMBL/GenBank/DDBJ databases">
        <title>The Genome Sequence of Enterococcus mundtii 6B1_DIV0119.</title>
        <authorList>
            <consortium name="The Broad Institute Genomics Platform"/>
            <consortium name="The Broad Institute Genomic Center for Infectious Diseases"/>
            <person name="Earl A."/>
            <person name="Manson A."/>
            <person name="Schwartman J."/>
            <person name="Gilmore M."/>
            <person name="Abouelleil A."/>
            <person name="Cao P."/>
            <person name="Chapman S."/>
            <person name="Cusick C."/>
            <person name="Shea T."/>
            <person name="Young S."/>
            <person name="Neafsey D."/>
            <person name="Nusbaum C."/>
            <person name="Birren B."/>
        </authorList>
    </citation>
    <scope>NUCLEOTIDE SEQUENCE [LARGE SCALE GENOMIC DNA]</scope>
    <source>
        <strain evidence="8 9">6B1_DIV0119</strain>
    </source>
</reference>
<dbReference type="Pfam" id="PF26334">
    <property type="entry name" value="Gtf3_N"/>
    <property type="match status" value="1"/>
</dbReference>
<gene>
    <name evidence="5" type="primary">gtf3</name>
    <name evidence="8" type="ORF">A5802_002987</name>
</gene>
<keyword evidence="4 5" id="KW-0547">Nucleotide-binding</keyword>
<keyword evidence="2 5" id="KW-0328">Glycosyltransferase</keyword>
<feature type="binding site" evidence="5">
    <location>
        <begin position="248"/>
        <end position="253"/>
    </location>
    <ligand>
        <name>UDP</name>
        <dbReference type="ChEBI" id="CHEBI:58223"/>
    </ligand>
</feature>
<evidence type="ECO:0000313" key="9">
    <source>
        <dbReference type="Proteomes" id="UP000195024"/>
    </source>
</evidence>
<dbReference type="InterPro" id="IPR058592">
    <property type="entry name" value="Gtf3_C"/>
</dbReference>
<dbReference type="InterPro" id="IPR043676">
    <property type="entry name" value="Gtf3"/>
</dbReference>
<evidence type="ECO:0000259" key="7">
    <source>
        <dbReference type="Pfam" id="PF26337"/>
    </source>
</evidence>
<evidence type="ECO:0000256" key="5">
    <source>
        <dbReference type="HAMAP-Rule" id="MF_00841"/>
    </source>
</evidence>
<feature type="binding site" evidence="5">
    <location>
        <position position="16"/>
    </location>
    <ligand>
        <name>UDP</name>
        <dbReference type="ChEBI" id="CHEBI:58223"/>
    </ligand>
</feature>
<comment type="caution">
    <text evidence="8">The sequence shown here is derived from an EMBL/GenBank/DDBJ whole genome shotgun (WGS) entry which is preliminary data.</text>
</comment>
<comment type="pathway">
    <text evidence="1 5">Protein modification; protein glycosylation.</text>
</comment>
<dbReference type="RefSeq" id="WP_086335526.1">
    <property type="nucleotide sequence ID" value="NZ_NGMS01000004.1"/>
</dbReference>
<evidence type="ECO:0000313" key="8">
    <source>
        <dbReference type="EMBL" id="OTP24832.1"/>
    </source>
</evidence>
<feature type="domain" description="Glucosyltransferase 3-like C-terminal" evidence="7">
    <location>
        <begin position="171"/>
        <end position="326"/>
    </location>
</feature>
<evidence type="ECO:0000256" key="2">
    <source>
        <dbReference type="ARBA" id="ARBA00022676"/>
    </source>
</evidence>
<evidence type="ECO:0000256" key="4">
    <source>
        <dbReference type="ARBA" id="ARBA00022741"/>
    </source>
</evidence>
<dbReference type="GO" id="GO:0000166">
    <property type="term" value="F:nucleotide binding"/>
    <property type="evidence" value="ECO:0007669"/>
    <property type="project" value="UniProtKB-KW"/>
</dbReference>
<dbReference type="UniPathway" id="UPA00378"/>
<sequence length="335" mass="38480">MEKYITNLYGQSDRSTAMIAQHMVTDIAKNEGYSEISLRAYRVDDDTETEKIKRIDGILSSISPNSLVIAQMPSWNGISFDEIFLKKLREQTEKLVVFVQDFVPLMFENNYYLFDRYLEAYNHADLVILPSEKMKQILVSKGLKSPVILQEIWDHVHSISLDTLPTFQRKIKFSGSSTRFPFIKEWKSELPLEVFSDGTVSTQGSVKMMGWRKDDQLLRELNKGGFGLVWSENIDNQAEREYSEMNTSFKFSTYLAAGIPIIVNKGIAKEFFVEKHKIGLAVETLDEAVETIKLISAKEYQELQQNVSKIAPLLKDGFFTKKLLINIEEQLFLKG</sequence>
<accession>A0A242KW14</accession>
<comment type="domain">
    <text evidence="5">Dimerizes via the C-terminus; dimerization is required for tetramer formation. Binds protein substrate via an exposed loop in the N-terminus.</text>
</comment>
<dbReference type="EC" id="2.4.1.-" evidence="5"/>
<feature type="domain" description="Glucosyltransferase 3-like N-terminal" evidence="6">
    <location>
        <begin position="3"/>
        <end position="152"/>
    </location>
</feature>
<dbReference type="PIRSF" id="PIRSF007023">
    <property type="entry name" value="UDP-Galf_transf"/>
    <property type="match status" value="1"/>
</dbReference>
<dbReference type="Proteomes" id="UP000195024">
    <property type="component" value="Unassembled WGS sequence"/>
</dbReference>
<dbReference type="Gene3D" id="3.40.50.2000">
    <property type="entry name" value="Glycogen Phosphorylase B"/>
    <property type="match status" value="2"/>
</dbReference>
<dbReference type="AlphaFoldDB" id="A0A242KW14"/>
<comment type="function">
    <text evidence="5">Required for polymorphic O-glycosylation of the serine-rich repeat protein in this bacteria. Catalyzes the second step in glycosylation by transferring a sugar from a UDP-activated sugar to the terminal GlcNAc moiety of the 3-O-(N-acetyl-alpha-D-glucosaminyl)-L-seryl-[protein] resulting from the first glycosylation step.</text>
</comment>
<evidence type="ECO:0000259" key="6">
    <source>
        <dbReference type="Pfam" id="PF26334"/>
    </source>
</evidence>
<keyword evidence="3 5" id="KW-0808">Transferase</keyword>
<comment type="similarity">
    <text evidence="5">Belongs to the Gtf3 glucosyltransferase family.</text>
</comment>
<comment type="subunit">
    <text evidence="5">Homotetramer; a dimer of dimers.</text>
</comment>
<dbReference type="HAMAP" id="MF_00841">
    <property type="entry name" value="Gtf3"/>
    <property type="match status" value="1"/>
</dbReference>
<organism evidence="8 9">
    <name type="scientific">Enterococcus mundtii</name>
    <dbReference type="NCBI Taxonomy" id="53346"/>
    <lineage>
        <taxon>Bacteria</taxon>
        <taxon>Bacillati</taxon>
        <taxon>Bacillota</taxon>
        <taxon>Bacilli</taxon>
        <taxon>Lactobacillales</taxon>
        <taxon>Enterococcaceae</taxon>
        <taxon>Enterococcus</taxon>
    </lineage>
</organism>
<dbReference type="Pfam" id="PF26337">
    <property type="entry name" value="Gtf3_C"/>
    <property type="match status" value="1"/>
</dbReference>
<protein>
    <recommendedName>
        <fullName evidence="5">Glucosyltransferase 3</fullName>
        <ecNumber evidence="5">2.4.1.-</ecNumber>
    </recommendedName>
</protein>
<dbReference type="InterPro" id="IPR058591">
    <property type="entry name" value="Gtf3_N"/>
</dbReference>
<dbReference type="GO" id="GO:0035251">
    <property type="term" value="F:UDP-glucosyltransferase activity"/>
    <property type="evidence" value="ECO:0007669"/>
    <property type="project" value="InterPro"/>
</dbReference>
<feature type="binding site" evidence="5">
    <location>
        <position position="179"/>
    </location>
    <ligand>
        <name>UDP</name>
        <dbReference type="ChEBI" id="CHEBI:58223"/>
    </ligand>
</feature>
<name>A0A242KW14_ENTMU</name>
<evidence type="ECO:0000256" key="3">
    <source>
        <dbReference type="ARBA" id="ARBA00022679"/>
    </source>
</evidence>